<dbReference type="Proteomes" id="UP001055712">
    <property type="component" value="Unassembled WGS sequence"/>
</dbReference>
<comment type="subcellular location">
    <subcellularLocation>
        <location evidence="1">Cytoplasm</location>
        <location evidence="1">Cytoskeleton</location>
        <location evidence="1">Cilium axoneme</location>
    </subcellularLocation>
</comment>
<organism evidence="2 3">
    <name type="scientific">Chlorella vulgaris</name>
    <name type="common">Green alga</name>
    <dbReference type="NCBI Taxonomy" id="3077"/>
    <lineage>
        <taxon>Eukaryota</taxon>
        <taxon>Viridiplantae</taxon>
        <taxon>Chlorophyta</taxon>
        <taxon>core chlorophytes</taxon>
        <taxon>Trebouxiophyceae</taxon>
        <taxon>Chlorellales</taxon>
        <taxon>Chlorellaceae</taxon>
        <taxon>Chlorella clade</taxon>
        <taxon>Chlorella</taxon>
    </lineage>
</organism>
<dbReference type="EMBL" id="SIDB01000006">
    <property type="protein sequence ID" value="KAI3431722.1"/>
    <property type="molecule type" value="Genomic_DNA"/>
</dbReference>
<evidence type="ECO:0000313" key="3">
    <source>
        <dbReference type="Proteomes" id="UP001055712"/>
    </source>
</evidence>
<accession>A0A9D4TQH8</accession>
<dbReference type="OrthoDB" id="676979at2759"/>
<gene>
    <name evidence="2" type="ORF">D9Q98_004764</name>
</gene>
<evidence type="ECO:0000313" key="2">
    <source>
        <dbReference type="EMBL" id="KAI3431722.1"/>
    </source>
</evidence>
<dbReference type="AlphaFoldDB" id="A0A9D4TQH8"/>
<keyword evidence="3" id="KW-1185">Reference proteome</keyword>
<evidence type="ECO:0000256" key="1">
    <source>
        <dbReference type="ARBA" id="ARBA00004430"/>
    </source>
</evidence>
<dbReference type="InterPro" id="IPR032675">
    <property type="entry name" value="LRR_dom_sf"/>
</dbReference>
<dbReference type="PANTHER" id="PTHR38926">
    <property type="entry name" value="F-BOX DOMAIN CONTAINING PROTEIN, EXPRESSED"/>
    <property type="match status" value="1"/>
</dbReference>
<proteinExistence type="predicted"/>
<sequence>MWRWKRQAAAGPDFSQLHDSIVLKILQAVKEEPTSLLLDGGVVLHSRGAVERVCSRWRALALQMPAAITVDLCELHEADLDVEEVLCEVQELLPLLAIRNVHRLSIGGCTTALAPRVPSLLAGTLFPGLRRLTLRGGSLLFFSSHLAFCRQLEHLGLQFIDFEILYDQLPLLSSHLCAVPRPLRMLTLRAPHLPASLLEIVRTEVEPAAVAIATYSGPQACMWLPQLRKLSLRLNSSVDETRLEQGLPALLQLESLALIDLRRANYLSAFMLPSLPSLPRLRKLSTQGVMPLSAWRCPHLTSLACRGMVNAMVPVGMQPGCPPLRQLLLEGSFGGPASSFPAQFCALSSLTSLALLWDMSAKHSVALAQVGHFGQRLGFGTASALPAAFSQLSSLRQLVITNASLDRASMDALHRLSQLTALRLPDCQLQCLPCGLYLAGLQSLDICGNPALAQPIPSQVTAAEGLKALRVTLPKHWTAEEGWEDMQAKLSSLRRLEFVSIGVNFNGKVTRQQLVELVARGGFTFRLEPVIYDGCLIDKRHPEFNGMASFSDSDDE</sequence>
<dbReference type="PANTHER" id="PTHR38926:SF5">
    <property type="entry name" value="F-BOX AND LEUCINE-RICH REPEAT PROTEIN 6"/>
    <property type="match status" value="1"/>
</dbReference>
<comment type="caution">
    <text evidence="2">The sequence shown here is derived from an EMBL/GenBank/DDBJ whole genome shotgun (WGS) entry which is preliminary data.</text>
</comment>
<protein>
    <submittedName>
        <fullName evidence="2">Uncharacterized protein</fullName>
    </submittedName>
</protein>
<dbReference type="GO" id="GO:0005930">
    <property type="term" value="C:axoneme"/>
    <property type="evidence" value="ECO:0007669"/>
    <property type="project" value="UniProtKB-SubCell"/>
</dbReference>
<reference evidence="2" key="2">
    <citation type="submission" date="2020-11" db="EMBL/GenBank/DDBJ databases">
        <authorList>
            <person name="Cecchin M."/>
            <person name="Marcolungo L."/>
            <person name="Rossato M."/>
            <person name="Girolomoni L."/>
            <person name="Cosentino E."/>
            <person name="Cuine S."/>
            <person name="Li-Beisson Y."/>
            <person name="Delledonne M."/>
            <person name="Ballottari M."/>
        </authorList>
    </citation>
    <scope>NUCLEOTIDE SEQUENCE</scope>
    <source>
        <strain evidence="2">211/11P</strain>
        <tissue evidence="2">Whole cell</tissue>
    </source>
</reference>
<reference evidence="2" key="1">
    <citation type="journal article" date="2019" name="Plant J.">
        <title>Chlorella vulgaris genome assembly and annotation reveals the molecular basis for metabolic acclimation to high light conditions.</title>
        <authorList>
            <person name="Cecchin M."/>
            <person name="Marcolungo L."/>
            <person name="Rossato M."/>
            <person name="Girolomoni L."/>
            <person name="Cosentino E."/>
            <person name="Cuine S."/>
            <person name="Li-Beisson Y."/>
            <person name="Delledonne M."/>
            <person name="Ballottari M."/>
        </authorList>
    </citation>
    <scope>NUCLEOTIDE SEQUENCE</scope>
    <source>
        <strain evidence="2">211/11P</strain>
    </source>
</reference>
<dbReference type="Gene3D" id="3.80.10.10">
    <property type="entry name" value="Ribonuclease Inhibitor"/>
    <property type="match status" value="2"/>
</dbReference>
<name>A0A9D4TQH8_CHLVU</name>
<dbReference type="SUPFAM" id="SSF52047">
    <property type="entry name" value="RNI-like"/>
    <property type="match status" value="1"/>
</dbReference>